<organism evidence="2 3">
    <name type="scientific">Ferrithrix thermotolerans DSM 19514</name>
    <dbReference type="NCBI Taxonomy" id="1121881"/>
    <lineage>
        <taxon>Bacteria</taxon>
        <taxon>Bacillati</taxon>
        <taxon>Actinomycetota</taxon>
        <taxon>Acidimicrobiia</taxon>
        <taxon>Acidimicrobiales</taxon>
        <taxon>Acidimicrobiaceae</taxon>
        <taxon>Ferrithrix</taxon>
    </lineage>
</organism>
<dbReference type="AlphaFoldDB" id="A0A1M4W6S3"/>
<feature type="region of interest" description="Disordered" evidence="1">
    <location>
        <begin position="58"/>
        <end position="108"/>
    </location>
</feature>
<dbReference type="OrthoDB" id="4278026at2"/>
<evidence type="ECO:0000313" key="2">
    <source>
        <dbReference type="EMBL" id="SHE76793.1"/>
    </source>
</evidence>
<keyword evidence="3" id="KW-1185">Reference proteome</keyword>
<proteinExistence type="predicted"/>
<evidence type="ECO:0000313" key="3">
    <source>
        <dbReference type="Proteomes" id="UP000184295"/>
    </source>
</evidence>
<feature type="compositionally biased region" description="Basic residues" evidence="1">
    <location>
        <begin position="65"/>
        <end position="78"/>
    </location>
</feature>
<accession>A0A1M4W6S3</accession>
<dbReference type="EMBL" id="FQUL01000022">
    <property type="protein sequence ID" value="SHE76793.1"/>
    <property type="molecule type" value="Genomic_DNA"/>
</dbReference>
<dbReference type="Proteomes" id="UP000184295">
    <property type="component" value="Unassembled WGS sequence"/>
</dbReference>
<reference evidence="3" key="1">
    <citation type="submission" date="2016-11" db="EMBL/GenBank/DDBJ databases">
        <authorList>
            <person name="Varghese N."/>
            <person name="Submissions S."/>
        </authorList>
    </citation>
    <scope>NUCLEOTIDE SEQUENCE [LARGE SCALE GENOMIC DNA]</scope>
    <source>
        <strain evidence="3">DSM 19514</strain>
    </source>
</reference>
<gene>
    <name evidence="2" type="ORF">SAMN02745225_01569</name>
</gene>
<sequence>MEPGARTCAINTTFELKVHKDTPAGEDAGIDIGQSEVLTDDHGKRYGKQFGKFLKRASNVDPDKGRKRNKGHAVRHKTLAPQDKAKTRRITTNNPGVKKLNTKSKKHQAECARFLNTAYSQSLRHRKPRRFAQERLD</sequence>
<protein>
    <recommendedName>
        <fullName evidence="4">Transposase</fullName>
    </recommendedName>
</protein>
<evidence type="ECO:0000256" key="1">
    <source>
        <dbReference type="SAM" id="MobiDB-lite"/>
    </source>
</evidence>
<dbReference type="RefSeq" id="WP_072790981.1">
    <property type="nucleotide sequence ID" value="NZ_FQUL01000022.1"/>
</dbReference>
<evidence type="ECO:0008006" key="4">
    <source>
        <dbReference type="Google" id="ProtNLM"/>
    </source>
</evidence>
<name>A0A1M4W6S3_9ACTN</name>